<dbReference type="CDD" id="cd02337">
    <property type="entry name" value="ZZ_CBP"/>
    <property type="match status" value="1"/>
</dbReference>
<dbReference type="EC" id="2.3.1.48" evidence="2"/>
<dbReference type="SUPFAM" id="SSF57850">
    <property type="entry name" value="RING/U-box"/>
    <property type="match status" value="1"/>
</dbReference>
<comment type="caution">
    <text evidence="19">The sequence shown here is derived from an EMBL/GenBank/DDBJ whole genome shotgun (WGS) entry which is preliminary data.</text>
</comment>
<dbReference type="InterPro" id="IPR000197">
    <property type="entry name" value="Znf_TAZ"/>
</dbReference>
<evidence type="ECO:0000256" key="1">
    <source>
        <dbReference type="ARBA" id="ARBA00004123"/>
    </source>
</evidence>
<reference evidence="19" key="1">
    <citation type="submission" date="2018-11" db="EMBL/GenBank/DDBJ databases">
        <authorList>
            <person name="Alioto T."/>
            <person name="Alioto T."/>
        </authorList>
    </citation>
    <scope>NUCLEOTIDE SEQUENCE</scope>
</reference>
<evidence type="ECO:0000256" key="8">
    <source>
        <dbReference type="ARBA" id="ARBA00023015"/>
    </source>
</evidence>
<evidence type="ECO:0000259" key="17">
    <source>
        <dbReference type="PROSITE" id="PS50135"/>
    </source>
</evidence>
<feature type="compositionally biased region" description="Low complexity" evidence="15">
    <location>
        <begin position="25"/>
        <end position="34"/>
    </location>
</feature>
<accession>A0A8B6BFL7</accession>
<dbReference type="PROSITE" id="PS50134">
    <property type="entry name" value="ZF_TAZ"/>
    <property type="match status" value="1"/>
</dbReference>
<dbReference type="Pfam" id="PF02135">
    <property type="entry name" value="zf-TAZ"/>
    <property type="match status" value="1"/>
</dbReference>
<evidence type="ECO:0000256" key="15">
    <source>
        <dbReference type="SAM" id="MobiDB-lite"/>
    </source>
</evidence>
<dbReference type="GO" id="GO:0031490">
    <property type="term" value="F:chromatin DNA binding"/>
    <property type="evidence" value="ECO:0007669"/>
    <property type="project" value="TreeGrafter"/>
</dbReference>
<dbReference type="GO" id="GO:0004402">
    <property type="term" value="F:histone acetyltransferase activity"/>
    <property type="evidence" value="ECO:0007669"/>
    <property type="project" value="InterPro"/>
</dbReference>
<dbReference type="EMBL" id="UYJE01000041">
    <property type="protein sequence ID" value="VDH89413.1"/>
    <property type="molecule type" value="Genomic_DNA"/>
</dbReference>
<feature type="non-terminal residue" evidence="19">
    <location>
        <position position="342"/>
    </location>
</feature>
<dbReference type="PROSITE" id="PS01357">
    <property type="entry name" value="ZF_ZZ_1"/>
    <property type="match status" value="1"/>
</dbReference>
<evidence type="ECO:0000259" key="18">
    <source>
        <dbReference type="PROSITE" id="PS51727"/>
    </source>
</evidence>
<dbReference type="InterPro" id="IPR000433">
    <property type="entry name" value="Znf_ZZ"/>
</dbReference>
<dbReference type="PROSITE" id="PS50135">
    <property type="entry name" value="ZF_ZZ_2"/>
    <property type="match status" value="1"/>
</dbReference>
<feature type="domain" description="TAZ-type" evidence="16">
    <location>
        <begin position="229"/>
        <end position="310"/>
    </location>
</feature>
<organism evidence="19 20">
    <name type="scientific">Mytilus galloprovincialis</name>
    <name type="common">Mediterranean mussel</name>
    <dbReference type="NCBI Taxonomy" id="29158"/>
    <lineage>
        <taxon>Eukaryota</taxon>
        <taxon>Metazoa</taxon>
        <taxon>Spiralia</taxon>
        <taxon>Lophotrochozoa</taxon>
        <taxon>Mollusca</taxon>
        <taxon>Bivalvia</taxon>
        <taxon>Autobranchia</taxon>
        <taxon>Pteriomorphia</taxon>
        <taxon>Mytilida</taxon>
        <taxon>Mytiloidea</taxon>
        <taxon>Mytilidae</taxon>
        <taxon>Mytilinae</taxon>
        <taxon>Mytilus</taxon>
    </lineage>
</organism>
<gene>
    <name evidence="19" type="ORF">MGAL_10B094125</name>
</gene>
<dbReference type="GO" id="GO:0000123">
    <property type="term" value="C:histone acetyltransferase complex"/>
    <property type="evidence" value="ECO:0007669"/>
    <property type="project" value="TreeGrafter"/>
</dbReference>
<evidence type="ECO:0000256" key="3">
    <source>
        <dbReference type="ARBA" id="ARBA00022679"/>
    </source>
</evidence>
<keyword evidence="7" id="KW-0156">Chromatin regulator</keyword>
<dbReference type="AlphaFoldDB" id="A0A8B6BFL7"/>
<dbReference type="FunFam" id="1.20.1020.10:FF:000001">
    <property type="entry name" value="E1A binding protein p300"/>
    <property type="match status" value="1"/>
</dbReference>
<comment type="subcellular location">
    <subcellularLocation>
        <location evidence="1">Nucleus</location>
    </subcellularLocation>
</comment>
<dbReference type="PANTHER" id="PTHR13808:SF1">
    <property type="entry name" value="HISTONE ACETYLTRANSFERASE"/>
    <property type="match status" value="1"/>
</dbReference>
<evidence type="ECO:0000259" key="16">
    <source>
        <dbReference type="PROSITE" id="PS50134"/>
    </source>
</evidence>
<dbReference type="Proteomes" id="UP000596742">
    <property type="component" value="Unassembled WGS sequence"/>
</dbReference>
<evidence type="ECO:0000313" key="20">
    <source>
        <dbReference type="Proteomes" id="UP000596742"/>
    </source>
</evidence>
<dbReference type="PANTHER" id="PTHR13808">
    <property type="entry name" value="CBP/P300-RELATED"/>
    <property type="match status" value="1"/>
</dbReference>
<feature type="zinc finger region" description="TAZ-type" evidence="13">
    <location>
        <begin position="229"/>
        <end position="310"/>
    </location>
</feature>
<feature type="compositionally biased region" description="Basic residues" evidence="15">
    <location>
        <begin position="48"/>
        <end position="72"/>
    </location>
</feature>
<dbReference type="InterPro" id="IPR043145">
    <property type="entry name" value="Znf_ZZ_sf"/>
</dbReference>
<feature type="compositionally biased region" description="Basic and acidic residues" evidence="15">
    <location>
        <begin position="1"/>
        <end position="23"/>
    </location>
</feature>
<feature type="region of interest" description="Disordered" evidence="15">
    <location>
        <begin position="1"/>
        <end position="83"/>
    </location>
</feature>
<evidence type="ECO:0000256" key="12">
    <source>
        <dbReference type="ARBA" id="ARBA00048017"/>
    </source>
</evidence>
<evidence type="ECO:0000256" key="13">
    <source>
        <dbReference type="PROSITE-ProRule" id="PRU00203"/>
    </source>
</evidence>
<dbReference type="FunFam" id="3.30.60.90:FF:000003">
    <property type="entry name" value="E1A binding protein p300"/>
    <property type="match status" value="1"/>
</dbReference>
<sequence>MKTEESIKELDQEEEEKKKREEAEAAAAEQASVEEVVEGEADNPNGAGKKKGKGGRKQKQSKNKNNQRKNTKKTNMPHGGNDLTQKIFSTMEKHKEVFFVIRLHSQQVASTLPPIHDPDPYISCDLMDGRDAFLTMARDKHQEFSSLRRAKYSTMALLYELHNQGKDNFVYTCNTCKAHVETRWHCTVCEDFDLCCVCYEKEGHCHKMDKLGLDLDDGSSPNDKQDDPQQSRRQSIQRCIQSLVHACQCRDANCRLPSCQKMKRVVSHTKCCRKKANGVCPICKQLIALCLYHAKHCTENKCQVPFCLQIKHKLRQQQLQHRLQQAQMLRRRMASMQRTITP</sequence>
<dbReference type="Pfam" id="PF08214">
    <property type="entry name" value="HAT_KAT11"/>
    <property type="match status" value="1"/>
</dbReference>
<keyword evidence="9" id="KW-0010">Activator</keyword>
<dbReference type="SMART" id="SM00291">
    <property type="entry name" value="ZnF_ZZ"/>
    <property type="match status" value="1"/>
</dbReference>
<keyword evidence="8" id="KW-0805">Transcription regulation</keyword>
<dbReference type="Pfam" id="PF00569">
    <property type="entry name" value="ZZ"/>
    <property type="match status" value="1"/>
</dbReference>
<name>A0A8B6BFL7_MYTGA</name>
<dbReference type="GO" id="GO:0008270">
    <property type="term" value="F:zinc ion binding"/>
    <property type="evidence" value="ECO:0007669"/>
    <property type="project" value="UniProtKB-KW"/>
</dbReference>
<evidence type="ECO:0000256" key="2">
    <source>
        <dbReference type="ARBA" id="ARBA00013184"/>
    </source>
</evidence>
<dbReference type="GO" id="GO:0005667">
    <property type="term" value="C:transcription regulator complex"/>
    <property type="evidence" value="ECO:0007669"/>
    <property type="project" value="TreeGrafter"/>
</dbReference>
<dbReference type="SMART" id="SM00551">
    <property type="entry name" value="ZnF_TAZ"/>
    <property type="match status" value="1"/>
</dbReference>
<dbReference type="OrthoDB" id="6159861at2759"/>
<dbReference type="GO" id="GO:0003713">
    <property type="term" value="F:transcription coactivator activity"/>
    <property type="evidence" value="ECO:0007669"/>
    <property type="project" value="TreeGrafter"/>
</dbReference>
<dbReference type="Gene3D" id="1.20.1020.10">
    <property type="entry name" value="TAZ domain"/>
    <property type="match status" value="1"/>
</dbReference>
<keyword evidence="4 13" id="KW-0479">Metal-binding</keyword>
<dbReference type="InterPro" id="IPR031162">
    <property type="entry name" value="CBP_P300_HAT"/>
</dbReference>
<dbReference type="InterPro" id="IPR013178">
    <property type="entry name" value="Histone_AcTrfase_Rtt109/CBP"/>
</dbReference>
<proteinExistence type="predicted"/>
<keyword evidence="19" id="KW-0012">Acyltransferase</keyword>
<evidence type="ECO:0000256" key="9">
    <source>
        <dbReference type="ARBA" id="ARBA00023159"/>
    </source>
</evidence>
<keyword evidence="3 19" id="KW-0808">Transferase</keyword>
<feature type="domain" description="CBP/p300-type HAT" evidence="18">
    <location>
        <begin position="1"/>
        <end position="166"/>
    </location>
</feature>
<evidence type="ECO:0000256" key="6">
    <source>
        <dbReference type="ARBA" id="ARBA00022833"/>
    </source>
</evidence>
<dbReference type="Gene3D" id="3.30.60.90">
    <property type="match status" value="1"/>
</dbReference>
<dbReference type="InterPro" id="IPR035898">
    <property type="entry name" value="TAZ_dom_sf"/>
</dbReference>
<keyword evidence="5 14" id="KW-0863">Zinc-finger</keyword>
<keyword evidence="10" id="KW-0804">Transcription</keyword>
<evidence type="ECO:0000256" key="5">
    <source>
        <dbReference type="ARBA" id="ARBA00022771"/>
    </source>
</evidence>
<keyword evidence="20" id="KW-1185">Reference proteome</keyword>
<comment type="catalytic activity">
    <reaction evidence="12">
        <text>L-lysyl-[protein] + acetyl-CoA = N(6)-acetyl-L-lysyl-[protein] + CoA + H(+)</text>
        <dbReference type="Rhea" id="RHEA:45948"/>
        <dbReference type="Rhea" id="RHEA-COMP:9752"/>
        <dbReference type="Rhea" id="RHEA-COMP:10731"/>
        <dbReference type="ChEBI" id="CHEBI:15378"/>
        <dbReference type="ChEBI" id="CHEBI:29969"/>
        <dbReference type="ChEBI" id="CHEBI:57287"/>
        <dbReference type="ChEBI" id="CHEBI:57288"/>
        <dbReference type="ChEBI" id="CHEBI:61930"/>
        <dbReference type="EC" id="2.3.1.48"/>
    </reaction>
</comment>
<evidence type="ECO:0000313" key="19">
    <source>
        <dbReference type="EMBL" id="VDH89413.1"/>
    </source>
</evidence>
<dbReference type="GO" id="GO:0045944">
    <property type="term" value="P:positive regulation of transcription by RNA polymerase II"/>
    <property type="evidence" value="ECO:0007669"/>
    <property type="project" value="TreeGrafter"/>
</dbReference>
<evidence type="ECO:0000256" key="10">
    <source>
        <dbReference type="ARBA" id="ARBA00023163"/>
    </source>
</evidence>
<feature type="domain" description="ZZ-type" evidence="17">
    <location>
        <begin position="168"/>
        <end position="223"/>
    </location>
</feature>
<dbReference type="SUPFAM" id="SSF57933">
    <property type="entry name" value="TAZ domain"/>
    <property type="match status" value="1"/>
</dbReference>
<evidence type="ECO:0000256" key="7">
    <source>
        <dbReference type="ARBA" id="ARBA00022853"/>
    </source>
</evidence>
<evidence type="ECO:0000256" key="11">
    <source>
        <dbReference type="ARBA" id="ARBA00023242"/>
    </source>
</evidence>
<keyword evidence="6 13" id="KW-0862">Zinc</keyword>
<keyword evidence="11" id="KW-0539">Nucleus</keyword>
<evidence type="ECO:0000256" key="4">
    <source>
        <dbReference type="ARBA" id="ARBA00022723"/>
    </source>
</evidence>
<dbReference type="GO" id="GO:0005634">
    <property type="term" value="C:nucleus"/>
    <property type="evidence" value="ECO:0007669"/>
    <property type="project" value="UniProtKB-SubCell"/>
</dbReference>
<protein>
    <recommendedName>
        <fullName evidence="2">histone acetyltransferase</fullName>
        <ecNumber evidence="2">2.3.1.48</ecNumber>
    </recommendedName>
</protein>
<dbReference type="PROSITE" id="PS51727">
    <property type="entry name" value="CBP_P300_HAT"/>
    <property type="match status" value="1"/>
</dbReference>
<evidence type="ECO:0000256" key="14">
    <source>
        <dbReference type="PROSITE-ProRule" id="PRU00228"/>
    </source>
</evidence>